<feature type="transmembrane region" description="Helical" evidence="8">
    <location>
        <begin position="1210"/>
        <end position="1235"/>
    </location>
</feature>
<keyword evidence="10" id="KW-1185">Reference proteome</keyword>
<evidence type="ECO:0000256" key="3">
    <source>
        <dbReference type="ARBA" id="ARBA00022692"/>
    </source>
</evidence>
<feature type="transmembrane region" description="Helical" evidence="8">
    <location>
        <begin position="1021"/>
        <end position="1038"/>
    </location>
</feature>
<feature type="transmembrane region" description="Helical" evidence="8">
    <location>
        <begin position="1089"/>
        <end position="1105"/>
    </location>
</feature>
<protein>
    <submittedName>
        <fullName evidence="9">Gustatory receptor 28b</fullName>
    </submittedName>
</protein>
<feature type="transmembrane region" description="Helical" evidence="8">
    <location>
        <begin position="171"/>
        <end position="196"/>
    </location>
</feature>
<feature type="transmembrane region" description="Helical" evidence="8">
    <location>
        <begin position="777"/>
        <end position="796"/>
    </location>
</feature>
<dbReference type="GO" id="GO:0007165">
    <property type="term" value="P:signal transduction"/>
    <property type="evidence" value="ECO:0007669"/>
    <property type="project" value="UniProtKB-KW"/>
</dbReference>
<feature type="transmembrane region" description="Helical" evidence="8">
    <location>
        <begin position="1484"/>
        <end position="1502"/>
    </location>
</feature>
<evidence type="ECO:0000256" key="8">
    <source>
        <dbReference type="SAM" id="Phobius"/>
    </source>
</evidence>
<evidence type="ECO:0000256" key="4">
    <source>
        <dbReference type="ARBA" id="ARBA00022989"/>
    </source>
</evidence>
<feature type="transmembrane region" description="Helical" evidence="8">
    <location>
        <begin position="316"/>
        <end position="341"/>
    </location>
</feature>
<evidence type="ECO:0000256" key="7">
    <source>
        <dbReference type="ARBA" id="ARBA00023224"/>
    </source>
</evidence>
<feature type="transmembrane region" description="Helical" evidence="8">
    <location>
        <begin position="751"/>
        <end position="770"/>
    </location>
</feature>
<keyword evidence="7" id="KW-0807">Transducer</keyword>
<keyword evidence="2" id="KW-1003">Cell membrane</keyword>
<dbReference type="GO" id="GO:0005886">
    <property type="term" value="C:plasma membrane"/>
    <property type="evidence" value="ECO:0007669"/>
    <property type="project" value="UniProtKB-SubCell"/>
</dbReference>
<evidence type="ECO:0000256" key="2">
    <source>
        <dbReference type="ARBA" id="ARBA00022475"/>
    </source>
</evidence>
<feature type="transmembrane region" description="Helical" evidence="8">
    <location>
        <begin position="353"/>
        <end position="373"/>
    </location>
</feature>
<feature type="transmembrane region" description="Helical" evidence="8">
    <location>
        <begin position="1453"/>
        <end position="1472"/>
    </location>
</feature>
<feature type="transmembrane region" description="Helical" evidence="8">
    <location>
        <begin position="1125"/>
        <end position="1142"/>
    </location>
</feature>
<comment type="subcellular location">
    <subcellularLocation>
        <location evidence="1">Cell membrane</location>
        <topology evidence="1">Multi-pass membrane protein</topology>
    </subcellularLocation>
</comment>
<feature type="transmembrane region" description="Helical" evidence="8">
    <location>
        <begin position="448"/>
        <end position="465"/>
    </location>
</feature>
<feature type="transmembrane region" description="Helical" evidence="8">
    <location>
        <begin position="883"/>
        <end position="905"/>
    </location>
</feature>
<name>A0ABD2AY02_VESSQ</name>
<dbReference type="InterPro" id="IPR013604">
    <property type="entry name" value="7TM_chemorcpt"/>
</dbReference>
<keyword evidence="3 8" id="KW-0812">Transmembrane</keyword>
<dbReference type="PANTHER" id="PTHR21143:SF133">
    <property type="entry name" value="GUSTATORY AND PHEROMONE RECEPTOR 32A-RELATED"/>
    <property type="match status" value="1"/>
</dbReference>
<organism evidence="9 10">
    <name type="scientific">Vespula squamosa</name>
    <name type="common">Southern yellow jacket</name>
    <name type="synonym">Wasp</name>
    <dbReference type="NCBI Taxonomy" id="30214"/>
    <lineage>
        <taxon>Eukaryota</taxon>
        <taxon>Metazoa</taxon>
        <taxon>Ecdysozoa</taxon>
        <taxon>Arthropoda</taxon>
        <taxon>Hexapoda</taxon>
        <taxon>Insecta</taxon>
        <taxon>Pterygota</taxon>
        <taxon>Neoptera</taxon>
        <taxon>Endopterygota</taxon>
        <taxon>Hymenoptera</taxon>
        <taxon>Apocrita</taxon>
        <taxon>Aculeata</taxon>
        <taxon>Vespoidea</taxon>
        <taxon>Vespidae</taxon>
        <taxon>Vespinae</taxon>
        <taxon>Vespula</taxon>
    </lineage>
</organism>
<feature type="transmembrane region" description="Helical" evidence="8">
    <location>
        <begin position="543"/>
        <end position="565"/>
    </location>
</feature>
<keyword evidence="5 8" id="KW-0472">Membrane</keyword>
<proteinExistence type="predicted"/>
<feature type="transmembrane region" description="Helical" evidence="8">
    <location>
        <begin position="647"/>
        <end position="668"/>
    </location>
</feature>
<dbReference type="Proteomes" id="UP001607302">
    <property type="component" value="Unassembled WGS sequence"/>
</dbReference>
<feature type="transmembrane region" description="Helical" evidence="8">
    <location>
        <begin position="136"/>
        <end position="159"/>
    </location>
</feature>
<feature type="transmembrane region" description="Helical" evidence="8">
    <location>
        <begin position="404"/>
        <end position="428"/>
    </location>
</feature>
<feature type="transmembrane region" description="Helical" evidence="8">
    <location>
        <begin position="811"/>
        <end position="833"/>
    </location>
</feature>
<evidence type="ECO:0000256" key="1">
    <source>
        <dbReference type="ARBA" id="ARBA00004651"/>
    </source>
</evidence>
<feature type="transmembrane region" description="Helical" evidence="8">
    <location>
        <begin position="585"/>
        <end position="603"/>
    </location>
</feature>
<feature type="transmembrane region" description="Helical" evidence="8">
    <location>
        <begin position="680"/>
        <end position="707"/>
    </location>
</feature>
<comment type="caution">
    <text evidence="9">The sequence shown here is derived from an EMBL/GenBank/DDBJ whole genome shotgun (WGS) entry which is preliminary data.</text>
</comment>
<feature type="transmembrane region" description="Helical" evidence="8">
    <location>
        <begin position="610"/>
        <end position="627"/>
    </location>
</feature>
<evidence type="ECO:0000313" key="10">
    <source>
        <dbReference type="Proteomes" id="UP001607302"/>
    </source>
</evidence>
<dbReference type="PANTHER" id="PTHR21143">
    <property type="entry name" value="INVERTEBRATE GUSTATORY RECEPTOR"/>
    <property type="match status" value="1"/>
</dbReference>
<dbReference type="EMBL" id="JAUDFV010000138">
    <property type="protein sequence ID" value="KAL2725494.1"/>
    <property type="molecule type" value="Genomic_DNA"/>
</dbReference>
<evidence type="ECO:0000313" key="9">
    <source>
        <dbReference type="EMBL" id="KAL2725494.1"/>
    </source>
</evidence>
<evidence type="ECO:0000256" key="6">
    <source>
        <dbReference type="ARBA" id="ARBA00023170"/>
    </source>
</evidence>
<gene>
    <name evidence="9" type="ORF">V1478_008167</name>
</gene>
<feature type="transmembrane region" description="Helical" evidence="8">
    <location>
        <begin position="1335"/>
        <end position="1354"/>
    </location>
</feature>
<dbReference type="Pfam" id="PF08395">
    <property type="entry name" value="7tm_7"/>
    <property type="match status" value="5"/>
</dbReference>
<evidence type="ECO:0000256" key="5">
    <source>
        <dbReference type="ARBA" id="ARBA00023136"/>
    </source>
</evidence>
<keyword evidence="6 9" id="KW-0675">Receptor</keyword>
<feature type="transmembrane region" description="Helical" evidence="8">
    <location>
        <begin position="991"/>
        <end position="1009"/>
    </location>
</feature>
<feature type="transmembrane region" description="Helical" evidence="8">
    <location>
        <begin position="1366"/>
        <end position="1384"/>
    </location>
</feature>
<accession>A0ABD2AY02</accession>
<feature type="transmembrane region" description="Helical" evidence="8">
    <location>
        <begin position="854"/>
        <end position="871"/>
    </location>
</feature>
<feature type="transmembrane region" description="Helical" evidence="8">
    <location>
        <begin position="1179"/>
        <end position="1198"/>
    </location>
</feature>
<feature type="transmembrane region" description="Helical" evidence="8">
    <location>
        <begin position="6"/>
        <end position="25"/>
    </location>
</feature>
<reference evidence="9 10" key="1">
    <citation type="journal article" date="2024" name="Ann. Entomol. Soc. Am.">
        <title>Genomic analyses of the southern and eastern yellowjacket wasps (Hymenoptera: Vespidae) reveal evolutionary signatures of social life.</title>
        <authorList>
            <person name="Catto M.A."/>
            <person name="Caine P.B."/>
            <person name="Orr S.E."/>
            <person name="Hunt B.G."/>
            <person name="Goodisman M.A.D."/>
        </authorList>
    </citation>
    <scope>NUCLEOTIDE SEQUENCE [LARGE SCALE GENOMIC DNA]</scope>
    <source>
        <strain evidence="9">233</strain>
        <tissue evidence="9">Head and thorax</tissue>
    </source>
</reference>
<keyword evidence="4 8" id="KW-1133">Transmembrane helix</keyword>
<sequence length="1514" mass="179298">MIEFIVIIEFFTIVSFKNYILHFYYKLKIKIFYNFRCIKLEFRRANELLSDVNVLPISSIALELLEHKETDGSLSIERSLPVDSKKIFIAQSSLCQAQLRLQVASHKINKNRRLLRTIRQVHLELYRISKNYSSMYGIQISLEMALSVLSNTYLSYNIYVQLNKIEDTNDLILQLIIFILCCLQYMLKIFAINYICDRTTREAERTSEIIHTFYGQSMDFEIKKEVEIFSLQMMQCRTAYTASGLYNFNCKHICSVVCRYYNNIHRYHDTSQQFNRTRIIDHCEFQRSIRPLIIANSIVCTGLLEYFGRPIRTMGLVYTICLLICYITLFFGFIDIINIFMETQTTKMAEIISRFYCFLNTFLFIVTIFAGFVRRKKMQLFVEQLVTCTRGFDELNISTNYYSLFWYQCIAGTILIFIILGTILFNVIWFSKINCDYGLKLWFHFYDIYPLIVTMINDLTFVFWIRQIKFSQLNAVLQSMLTTTIDSPQHNRVFQMKDNWEHDSSLSTIYRTYKAHENLMKLKRIRQIHLELIKCARIINEAYGLQIFVSMSTSVVFITALLYQIYSTLITEEFVLTWTKGIYIYFYWIFYYAFKILFVNNICETTMTEMLIVVYIDFPYLLYVLYTGDILYELYEPSTRKKFRDEILNFLYQLIQNPLIFTCGFYDIGHTFLYIKNAFFLRLFYFSCYQDLISTIGSIINYLVVLIEFGEIPKVLSNNMNYNSSSMIDIYNYKIKKLFKMFQSKEFQKSVMPLIIANSIFCTGLLEYFVDRTVRTIGFFYTICCLIYYSTLYFILKDVMNTLLGYKKTNAAGILSKFTFVNNVFIYVITIFAGFLKRKQIISFLQQLETLHRCLNIIFSGLIAGNIFWTFKANCDYSLKIWFYFYDSYPLIVTMINDFTFVFWIRQIKFSQLNAVLQNMLTTTIDSPQHKRVLRMKDNWEHDSSLSTIYRTYKAHENLMKLKRIRQIHLEMIKCASIINEAYGLQILLSMFTSIIYIISLLYNFYVISITNEYNGWINEFFAHFYWIFFFIMKIITVNNTCETTITENTCILIFLIFLYALNSGDLLHELYEPSISKKFRDEVRIHKYQYLILVYLILIHNFIFQQVHNRLTFAACRLFNLGHTFIYSAIGLITTYLVIFIQTTKLHAKRINEIDKTLQTLGSSASFNNIYERTIMEIMIAILYLFCFCTIMIVDWILKDQDIYKSFLIYYAIFLHIYSFMVKFISVFEFFTIIRCIKSEFQRANELLSDINVLPISSIASELIEHKEADGSLSIERSLPVDSKKLFIALPSLRQTQSQIQVASIRVNRSRTLLRTIRQVHLELYKISRSFSNIYGIQISLEMAICILLNTYMLYCLYEKYQEEIVNITEVILQFIITMLLCLQYSIKIFGVNYICDKTTKEAEHTNEIIHTFYGQTTDYEIRREVEIFSLQMMQRPIAYSAFGLYNLNCKYVCSCVGVITTYIIIMIQFLKVEENKIVDITLNSITFCFTSFLFTCSVSIKRITSIQLIISY</sequence>